<accession>A0A9J6BF16</accession>
<dbReference type="PANTHER" id="PTHR42643">
    <property type="entry name" value="IONOTROPIC RECEPTOR 20A-RELATED"/>
    <property type="match status" value="1"/>
</dbReference>
<evidence type="ECO:0000256" key="5">
    <source>
        <dbReference type="ARBA" id="ARBA00023136"/>
    </source>
</evidence>
<protein>
    <recommendedName>
        <fullName evidence="11">Ionotropic receptor</fullName>
    </recommendedName>
</protein>
<dbReference type="AlphaFoldDB" id="A0A9J6BF16"/>
<feature type="transmembrane region" description="Helical" evidence="8">
    <location>
        <begin position="351"/>
        <end position="373"/>
    </location>
</feature>
<evidence type="ECO:0000256" key="3">
    <source>
        <dbReference type="ARBA" id="ARBA00022692"/>
    </source>
</evidence>
<evidence type="ECO:0000313" key="9">
    <source>
        <dbReference type="EMBL" id="KAG5668216.1"/>
    </source>
</evidence>
<keyword evidence="5 8" id="KW-0472">Membrane</keyword>
<evidence type="ECO:0008006" key="11">
    <source>
        <dbReference type="Google" id="ProtNLM"/>
    </source>
</evidence>
<evidence type="ECO:0000256" key="1">
    <source>
        <dbReference type="ARBA" id="ARBA00004651"/>
    </source>
</evidence>
<keyword evidence="6" id="KW-0675">Receptor</keyword>
<sequence length="652" mass="76861">MTTFCNSLALNLKIIQSMQNDEVNSLSKVLSDVLHEFFIVNGIKFDIVIYGQTTNHINEVINEVTKKLSKKIAVDIVLIQNVVNWSHELNRPAIILTKTEKHLQYFQNRSTHSHLYDRKLTNIVPLKLKFLVYVEEIKSLNQVEKLISNVFLSPLPDLRYFEIFIINDQKLINLVANVLYSEEKCGKFHLKTLNSFQIETQKWNKKLQNFNHFDNFHACMVTIFFNFDVLWYFDDHKAFLKSENKELDIATQNLSHRGLTYEIFNTLAIKRNFTRHYMMLNENINLNKTGTKNFIRNDNQGIYIISRGMLQYNIYFFISVGFTKIDGYYLISQNDLYTNYEKILMPFDFHTWILLSITILMTILIFYCSYLFLQLFQNISNGVETKYPLYDILSIIFGISIQNIPGKFFSRLMIALCLWYCLIFRTCYQSMLFEFMTSDMRKPMPASIEDLIKYDYTIVLKKRIDNTYESVNDEVINGRERPNVKVVNFAEFLKLYKKALKGKQKEKYAFLASEFDHAFLNATFKDSLTIMHNEKAPQMYAYHATTNNILFVDFNEILKQLIPTGIAKHASDYGLWFLHRPISLDFIDPKRVLSMTDLEFGFVLWIFSLLLPITCFLCEILSVKIKKSIEILKKFVQIRIIVTVMRLMTQRL</sequence>
<evidence type="ECO:0000256" key="4">
    <source>
        <dbReference type="ARBA" id="ARBA00022989"/>
    </source>
</evidence>
<evidence type="ECO:0000256" key="7">
    <source>
        <dbReference type="ARBA" id="ARBA00023180"/>
    </source>
</evidence>
<reference evidence="9" key="1">
    <citation type="submission" date="2021-03" db="EMBL/GenBank/DDBJ databases">
        <title>Chromosome level genome of the anhydrobiotic midge Polypedilum vanderplanki.</title>
        <authorList>
            <person name="Yoshida Y."/>
            <person name="Kikawada T."/>
            <person name="Gusev O."/>
        </authorList>
    </citation>
    <scope>NUCLEOTIDE SEQUENCE</scope>
    <source>
        <strain evidence="9">NIAS01</strain>
        <tissue evidence="9">Whole body or cell culture</tissue>
    </source>
</reference>
<dbReference type="Proteomes" id="UP001107558">
    <property type="component" value="Chromosome 4"/>
</dbReference>
<feature type="transmembrane region" description="Helical" evidence="8">
    <location>
        <begin position="408"/>
        <end position="428"/>
    </location>
</feature>
<keyword evidence="2" id="KW-1003">Cell membrane</keyword>
<name>A0A9J6BF16_POLVA</name>
<dbReference type="Gene3D" id="1.10.287.70">
    <property type="match status" value="1"/>
</dbReference>
<comment type="caution">
    <text evidence="9">The sequence shown here is derived from an EMBL/GenBank/DDBJ whole genome shotgun (WGS) entry which is preliminary data.</text>
</comment>
<dbReference type="InterPro" id="IPR052192">
    <property type="entry name" value="Insect_Ionotropic_Sensory_Rcpt"/>
</dbReference>
<evidence type="ECO:0000256" key="2">
    <source>
        <dbReference type="ARBA" id="ARBA00022475"/>
    </source>
</evidence>
<organism evidence="9 10">
    <name type="scientific">Polypedilum vanderplanki</name>
    <name type="common">Sleeping chironomid midge</name>
    <dbReference type="NCBI Taxonomy" id="319348"/>
    <lineage>
        <taxon>Eukaryota</taxon>
        <taxon>Metazoa</taxon>
        <taxon>Ecdysozoa</taxon>
        <taxon>Arthropoda</taxon>
        <taxon>Hexapoda</taxon>
        <taxon>Insecta</taxon>
        <taxon>Pterygota</taxon>
        <taxon>Neoptera</taxon>
        <taxon>Endopterygota</taxon>
        <taxon>Diptera</taxon>
        <taxon>Nematocera</taxon>
        <taxon>Chironomoidea</taxon>
        <taxon>Chironomidae</taxon>
        <taxon>Chironominae</taxon>
        <taxon>Polypedilum</taxon>
        <taxon>Polypedilum</taxon>
    </lineage>
</organism>
<dbReference type="OrthoDB" id="6614738at2759"/>
<gene>
    <name evidence="9" type="ORF">PVAND_016164</name>
</gene>
<feature type="transmembrane region" description="Helical" evidence="8">
    <location>
        <begin position="312"/>
        <end position="331"/>
    </location>
</feature>
<evidence type="ECO:0000313" key="10">
    <source>
        <dbReference type="Proteomes" id="UP001107558"/>
    </source>
</evidence>
<dbReference type="GO" id="GO:0005886">
    <property type="term" value="C:plasma membrane"/>
    <property type="evidence" value="ECO:0007669"/>
    <property type="project" value="UniProtKB-SubCell"/>
</dbReference>
<evidence type="ECO:0000256" key="8">
    <source>
        <dbReference type="SAM" id="Phobius"/>
    </source>
</evidence>
<keyword evidence="3 8" id="KW-0812">Transmembrane</keyword>
<feature type="transmembrane region" description="Helical" evidence="8">
    <location>
        <begin position="600"/>
        <end position="625"/>
    </location>
</feature>
<keyword evidence="4 8" id="KW-1133">Transmembrane helix</keyword>
<evidence type="ECO:0000256" key="6">
    <source>
        <dbReference type="ARBA" id="ARBA00023170"/>
    </source>
</evidence>
<proteinExistence type="predicted"/>
<dbReference type="PANTHER" id="PTHR42643:SF30">
    <property type="entry name" value="IONOTROPIC RECEPTOR 40A-RELATED"/>
    <property type="match status" value="1"/>
</dbReference>
<keyword evidence="10" id="KW-1185">Reference proteome</keyword>
<keyword evidence="7" id="KW-0325">Glycoprotein</keyword>
<comment type="subcellular location">
    <subcellularLocation>
        <location evidence="1">Cell membrane</location>
        <topology evidence="1">Multi-pass membrane protein</topology>
    </subcellularLocation>
</comment>
<dbReference type="EMBL" id="JADBJN010000004">
    <property type="protein sequence ID" value="KAG5668216.1"/>
    <property type="molecule type" value="Genomic_DNA"/>
</dbReference>